<dbReference type="Pfam" id="PF01471">
    <property type="entry name" value="PG_binding_1"/>
    <property type="match status" value="1"/>
</dbReference>
<comment type="subcellular location">
    <subcellularLocation>
        <location evidence="1">Cell envelope</location>
    </subcellularLocation>
</comment>
<dbReference type="GO" id="GO:0030313">
    <property type="term" value="C:cell envelope"/>
    <property type="evidence" value="ECO:0007669"/>
    <property type="project" value="UniProtKB-SubCell"/>
</dbReference>
<name>A0A4Y3VS79_9ACTN</name>
<gene>
    <name evidence="5" type="ORF">SSP24_74690</name>
</gene>
<reference evidence="5 6" key="1">
    <citation type="submission" date="2019-06" db="EMBL/GenBank/DDBJ databases">
        <title>Whole genome shotgun sequence of Streptomyces spinoverrucosus NBRC 14228.</title>
        <authorList>
            <person name="Hosoyama A."/>
            <person name="Uohara A."/>
            <person name="Ohji S."/>
            <person name="Ichikawa N."/>
        </authorList>
    </citation>
    <scope>NUCLEOTIDE SEQUENCE [LARGE SCALE GENOMIC DNA]</scope>
    <source>
        <strain evidence="5 6">NBRC 14228</strain>
    </source>
</reference>
<dbReference type="AlphaFoldDB" id="A0A4Y3VS79"/>
<accession>A0A4Y3VS79</accession>
<organism evidence="5 6">
    <name type="scientific">Streptomyces spinoverrucosus</name>
    <dbReference type="NCBI Taxonomy" id="284043"/>
    <lineage>
        <taxon>Bacteria</taxon>
        <taxon>Bacillati</taxon>
        <taxon>Actinomycetota</taxon>
        <taxon>Actinomycetes</taxon>
        <taxon>Kitasatosporales</taxon>
        <taxon>Streptomycetaceae</taxon>
        <taxon>Streptomyces</taxon>
    </lineage>
</organism>
<dbReference type="PANTHER" id="PTHR32347">
    <property type="entry name" value="EFFLUX SYSTEM COMPONENT YKNX-RELATED"/>
    <property type="match status" value="1"/>
</dbReference>
<dbReference type="Gene3D" id="2.40.420.20">
    <property type="match status" value="1"/>
</dbReference>
<feature type="domain" description="Peptidoglycan binding-like" evidence="4">
    <location>
        <begin position="150"/>
        <end position="196"/>
    </location>
</feature>
<protein>
    <submittedName>
        <fullName evidence="5">Peptidoglycan-binding protein</fullName>
    </submittedName>
</protein>
<keyword evidence="6" id="KW-1185">Reference proteome</keyword>
<dbReference type="EMBL" id="BJND01000082">
    <property type="protein sequence ID" value="GEC09814.1"/>
    <property type="molecule type" value="Genomic_DNA"/>
</dbReference>
<evidence type="ECO:0000313" key="5">
    <source>
        <dbReference type="EMBL" id="GEC09814.1"/>
    </source>
</evidence>
<dbReference type="Proteomes" id="UP000317881">
    <property type="component" value="Unassembled WGS sequence"/>
</dbReference>
<feature type="region of interest" description="Disordered" evidence="3">
    <location>
        <begin position="1"/>
        <end position="22"/>
    </location>
</feature>
<dbReference type="Gene3D" id="1.10.101.10">
    <property type="entry name" value="PGBD-like superfamily/PGBD"/>
    <property type="match status" value="1"/>
</dbReference>
<evidence type="ECO:0000256" key="1">
    <source>
        <dbReference type="ARBA" id="ARBA00004196"/>
    </source>
</evidence>
<evidence type="ECO:0000259" key="4">
    <source>
        <dbReference type="Pfam" id="PF01471"/>
    </source>
</evidence>
<evidence type="ECO:0000256" key="2">
    <source>
        <dbReference type="ARBA" id="ARBA00023054"/>
    </source>
</evidence>
<sequence>MALDEDSTTDREERWDMPAARGRRRSRWRGRAALQFTVAVLCTAAVTGGVICINAQEEPTHTGQDAAVPPATAPVVKGDLVSQVRGFGTLDYTGRRSLSASLSGTLTWLPPANTTVARGEKLYAVDDKPVLLMYGSTPTWRAFAPGMPGGRDVRMLEENLAALGYGGFTVDDKFTDLTEAAVKRWQKDVGLPVTGRIELGRVAVAPGKVRIAGTGAAVGDTLAPGAKLLTVTAIGHQVSVDVPVSDQKLAVKGTEVTVELPDGTRTPGTVSQVSPPREEEGKQPVVPVVVKLKRPKDTDGLQRTDVDVWLRKSEAKNVLSVPVTALKALPGGGFGVQVVADEAVTTVKVTTGAFADGRVAISGSGIAEGVKVGVPKL</sequence>
<dbReference type="RefSeq" id="WP_229866338.1">
    <property type="nucleotide sequence ID" value="NZ_BJND01000082.1"/>
</dbReference>
<keyword evidence="2" id="KW-0175">Coiled coil</keyword>
<feature type="region of interest" description="Disordered" evidence="3">
    <location>
        <begin position="260"/>
        <end position="282"/>
    </location>
</feature>
<comment type="caution">
    <text evidence="5">The sequence shown here is derived from an EMBL/GenBank/DDBJ whole genome shotgun (WGS) entry which is preliminary data.</text>
</comment>
<dbReference type="SUPFAM" id="SSF47090">
    <property type="entry name" value="PGBD-like"/>
    <property type="match status" value="1"/>
</dbReference>
<proteinExistence type="predicted"/>
<evidence type="ECO:0000256" key="3">
    <source>
        <dbReference type="SAM" id="MobiDB-lite"/>
    </source>
</evidence>
<evidence type="ECO:0000313" key="6">
    <source>
        <dbReference type="Proteomes" id="UP000317881"/>
    </source>
</evidence>
<dbReference type="InterPro" id="IPR036366">
    <property type="entry name" value="PGBDSf"/>
</dbReference>
<dbReference type="InterPro" id="IPR002477">
    <property type="entry name" value="Peptidoglycan-bd-like"/>
</dbReference>
<dbReference type="InterPro" id="IPR036365">
    <property type="entry name" value="PGBD-like_sf"/>
</dbReference>
<dbReference type="InterPro" id="IPR050465">
    <property type="entry name" value="UPF0194_transport"/>
</dbReference>